<proteinExistence type="predicted"/>
<gene>
    <name evidence="4" type="ORF">GNF79_15420</name>
</gene>
<dbReference type="PANTHER" id="PTHR10357">
    <property type="entry name" value="ALPHA-AMYLASE FAMILY MEMBER"/>
    <property type="match status" value="1"/>
</dbReference>
<evidence type="ECO:0000313" key="4">
    <source>
        <dbReference type="EMBL" id="MDZ5000430.1"/>
    </source>
</evidence>
<dbReference type="SUPFAM" id="SSF51445">
    <property type="entry name" value="(Trans)glycosidases"/>
    <property type="match status" value="1"/>
</dbReference>
<dbReference type="GO" id="GO:0016798">
    <property type="term" value="F:hydrolase activity, acting on glycosyl bonds"/>
    <property type="evidence" value="ECO:0007669"/>
    <property type="project" value="UniProtKB-KW"/>
</dbReference>
<dbReference type="RefSeq" id="WP_322458712.1">
    <property type="nucleotide sequence ID" value="NZ_WNVC01000311.1"/>
</dbReference>
<organism evidence="4 5">
    <name type="scientific">Clostridium perfringens</name>
    <dbReference type="NCBI Taxonomy" id="1502"/>
    <lineage>
        <taxon>Bacteria</taxon>
        <taxon>Bacillati</taxon>
        <taxon>Bacillota</taxon>
        <taxon>Clostridia</taxon>
        <taxon>Eubacteriales</taxon>
        <taxon>Clostridiaceae</taxon>
        <taxon>Clostridium</taxon>
    </lineage>
</organism>
<evidence type="ECO:0000256" key="1">
    <source>
        <dbReference type="ARBA" id="ARBA00022801"/>
    </source>
</evidence>
<dbReference type="SMART" id="SM00642">
    <property type="entry name" value="Aamy"/>
    <property type="match status" value="1"/>
</dbReference>
<comment type="caution">
    <text evidence="4">The sequence shown here is derived from an EMBL/GenBank/DDBJ whole genome shotgun (WGS) entry which is preliminary data.</text>
</comment>
<dbReference type="Gene3D" id="3.90.400.10">
    <property type="entry name" value="Oligo-1,6-glucosidase, Domain 2"/>
    <property type="match status" value="1"/>
</dbReference>
<sequence>VLDAVFNHSGDDFFAFEDIVKNGDSSLYKDWYLVDSYPIDKERVNYYTFANNVYTMPKFNISNKEVTQYLLNVAKFWIDEVGVDGWRLDVCDEVDHDFWRAFKKTVKEANHNAIIVGEIMHEATSFLKGDQLDSIMNYPFKGALIDFFAKRSISVQQFSEILAQNRVIYIESITRQLWNLFGSHDTQRFLTECKNDIKRMKLAIAFQFCYIGVPYIYYGDEIGLDGGEEPLSRKCMIWD</sequence>
<dbReference type="EMBL" id="WNVC01000311">
    <property type="protein sequence ID" value="MDZ5000430.1"/>
    <property type="molecule type" value="Genomic_DNA"/>
</dbReference>
<keyword evidence="2" id="KW-0326">Glycosidase</keyword>
<dbReference type="AlphaFoldDB" id="A0AAW9IF40"/>
<feature type="non-terminal residue" evidence="4">
    <location>
        <position position="239"/>
    </location>
</feature>
<dbReference type="InterPro" id="IPR017853">
    <property type="entry name" value="GH"/>
</dbReference>
<dbReference type="InterPro" id="IPR006047">
    <property type="entry name" value="GH13_cat_dom"/>
</dbReference>
<dbReference type="Gene3D" id="3.20.20.80">
    <property type="entry name" value="Glycosidases"/>
    <property type="match status" value="1"/>
</dbReference>
<dbReference type="InterPro" id="IPR045857">
    <property type="entry name" value="O16G_dom_2"/>
</dbReference>
<feature type="non-terminal residue" evidence="4">
    <location>
        <position position="1"/>
    </location>
</feature>
<name>A0AAW9IF40_CLOPF</name>
<evidence type="ECO:0000313" key="5">
    <source>
        <dbReference type="Proteomes" id="UP001291306"/>
    </source>
</evidence>
<dbReference type="Proteomes" id="UP001291306">
    <property type="component" value="Unassembled WGS sequence"/>
</dbReference>
<reference evidence="4" key="1">
    <citation type="submission" date="2019-11" db="EMBL/GenBank/DDBJ databases">
        <title>Characterization of Clostridium perfringens isolates from swine manure treated agricultural soils.</title>
        <authorList>
            <person name="Wushke S.T."/>
        </authorList>
    </citation>
    <scope>NUCLEOTIDE SEQUENCE</scope>
    <source>
        <strain evidence="4">X26</strain>
    </source>
</reference>
<dbReference type="PANTHER" id="PTHR10357:SF210">
    <property type="entry name" value="MALTODEXTRIN GLUCOSIDASE"/>
    <property type="match status" value="1"/>
</dbReference>
<feature type="domain" description="Glycosyl hydrolase family 13 catalytic" evidence="3">
    <location>
        <begin position="1"/>
        <end position="239"/>
    </location>
</feature>
<dbReference type="GO" id="GO:0005975">
    <property type="term" value="P:carbohydrate metabolic process"/>
    <property type="evidence" value="ECO:0007669"/>
    <property type="project" value="InterPro"/>
</dbReference>
<dbReference type="Pfam" id="PF00128">
    <property type="entry name" value="Alpha-amylase"/>
    <property type="match status" value="1"/>
</dbReference>
<keyword evidence="1" id="KW-0378">Hydrolase</keyword>
<accession>A0AAW9IF40</accession>
<protein>
    <submittedName>
        <fullName evidence="4">Alpha-glycosidase</fullName>
    </submittedName>
</protein>
<evidence type="ECO:0000259" key="3">
    <source>
        <dbReference type="SMART" id="SM00642"/>
    </source>
</evidence>
<evidence type="ECO:0000256" key="2">
    <source>
        <dbReference type="ARBA" id="ARBA00023295"/>
    </source>
</evidence>